<keyword evidence="7" id="KW-0812">Transmembrane</keyword>
<dbReference type="InterPro" id="IPR010910">
    <property type="entry name" value="Nitrate/nitrite_sensing_bac"/>
</dbReference>
<dbReference type="SMART" id="SM00387">
    <property type="entry name" value="HATPase_c"/>
    <property type="match status" value="1"/>
</dbReference>
<feature type="compositionally biased region" description="Low complexity" evidence="6">
    <location>
        <begin position="753"/>
        <end position="766"/>
    </location>
</feature>
<feature type="compositionally biased region" description="Basic and acidic residues" evidence="6">
    <location>
        <begin position="904"/>
        <end position="913"/>
    </location>
</feature>
<dbReference type="Pfam" id="PF08376">
    <property type="entry name" value="NIT"/>
    <property type="match status" value="1"/>
</dbReference>
<feature type="compositionally biased region" description="Basic and acidic residues" evidence="6">
    <location>
        <begin position="690"/>
        <end position="705"/>
    </location>
</feature>
<dbReference type="InterPro" id="IPR013587">
    <property type="entry name" value="Nitrate/nitrite_sensing"/>
</dbReference>
<dbReference type="InterPro" id="IPR003594">
    <property type="entry name" value="HATPase_dom"/>
</dbReference>
<accession>A0ABV6UR96</accession>
<dbReference type="PROSITE" id="PS50906">
    <property type="entry name" value="NIT"/>
    <property type="match status" value="1"/>
</dbReference>
<dbReference type="PANTHER" id="PTHR45436:SF5">
    <property type="entry name" value="SENSOR HISTIDINE KINASE TRCS"/>
    <property type="match status" value="1"/>
</dbReference>
<comment type="catalytic activity">
    <reaction evidence="1">
        <text>ATP + protein L-histidine = ADP + protein N-phospho-L-histidine.</text>
        <dbReference type="EC" id="2.7.13.3"/>
    </reaction>
</comment>
<feature type="compositionally biased region" description="Low complexity" evidence="6">
    <location>
        <begin position="736"/>
        <end position="747"/>
    </location>
</feature>
<feature type="region of interest" description="Disordered" evidence="6">
    <location>
        <begin position="1"/>
        <end position="51"/>
    </location>
</feature>
<keyword evidence="7" id="KW-0472">Membrane</keyword>
<dbReference type="EMBL" id="JBHEZZ010000012">
    <property type="protein sequence ID" value="MFC1403961.1"/>
    <property type="molecule type" value="Genomic_DNA"/>
</dbReference>
<dbReference type="Proteomes" id="UP001592528">
    <property type="component" value="Unassembled WGS sequence"/>
</dbReference>
<keyword evidence="10" id="KW-1185">Reference proteome</keyword>
<organism evidence="9 10">
    <name type="scientific">Streptacidiphilus cavernicola</name>
    <dbReference type="NCBI Taxonomy" id="3342716"/>
    <lineage>
        <taxon>Bacteria</taxon>
        <taxon>Bacillati</taxon>
        <taxon>Actinomycetota</taxon>
        <taxon>Actinomycetes</taxon>
        <taxon>Kitasatosporales</taxon>
        <taxon>Streptomycetaceae</taxon>
        <taxon>Streptacidiphilus</taxon>
    </lineage>
</organism>
<keyword evidence="7" id="KW-1133">Transmembrane helix</keyword>
<dbReference type="EC" id="2.7.13.3" evidence="2"/>
<dbReference type="Gene3D" id="3.30.565.10">
    <property type="entry name" value="Histidine kinase-like ATPase, C-terminal domain"/>
    <property type="match status" value="1"/>
</dbReference>
<feature type="transmembrane region" description="Helical" evidence="7">
    <location>
        <begin position="61"/>
        <end position="81"/>
    </location>
</feature>
<sequence>MRRPRGAAPVTDTGPDRGGRPRPAHAGPPAADEPPPLPPPAPVPPAADAPRRSLAPRSVRARVICLLMVPVVSLIALWGFATVTTAQDVDALVRLKQVDATLLTPVGATVGALQGERTAAAAYAADPVPARASALAAASAVTDRTMAVLDTDIRVGAAASAGLSPTLPSRLDALGTATDGLAALRRQVTGRVAGWQDIAGGYGSVIEAAFGVDGALAEVQQGTVQNTAVASDPRVLLELARADELLAREDTAEQAAQAAGRMSPAQYQEFTGALYARQALLGGAVADLRPADRDRLAAVLNGGQAKALAQLEATVRTEGAGTGPVRQIPADSWSATVHDVRQQYAAVETAAGASATASANPYSIGFLSTNGAAMLFGLLAVVVSLVVSVRIGRDLVQELVGLRNSALDLALRRLPDALGRLRAGGEVDVEAEAPQVKAGSDELGQVGEALGTVHRAALRAAVERAGVARVLVNLARRSQVLVHRQLSLLDGMERATDDPAELEGLFRLDHLTTQMRRHAEGVIILSGAVPGRAWRRAVPLLDVVRSAVAEVEDFARVEVRDLPGASVVGKAVADLTHLVAELVENATSFSPPHTKVVLGGEQVGTGYVLEIEDRGLGMSRDAVAEANRRIADARQADLFDTDQFGLFVVSRLAKRHDIQVSLRTSAYGGTTAVVLLPNALLEEPGQSRRGRPEQRPPQRAVREHAGPGPLAGAFASDGPGAGDAGPGAAVPGGSGPVRTAAAASVPRGPAPGVPGARSPEPVASGPVGPGSGGRGSDRAAPGGPVPRAVPDPANGPDPRPAQVRGPGAAPPPASRPAAAAAPVGDDELPHRVRQASLASQLREAPKDRPARNAGATGTARSPEGARATMTALAEGWARGRTSPMPQQPAPPRRHLRIQQESETTDARDDELLR</sequence>
<dbReference type="InterPro" id="IPR036890">
    <property type="entry name" value="HATPase_C_sf"/>
</dbReference>
<keyword evidence="4" id="KW-0808">Transferase</keyword>
<evidence type="ECO:0000256" key="2">
    <source>
        <dbReference type="ARBA" id="ARBA00012438"/>
    </source>
</evidence>
<feature type="region of interest" description="Disordered" evidence="6">
    <location>
        <begin position="683"/>
        <end position="913"/>
    </location>
</feature>
<keyword evidence="5" id="KW-0418">Kinase</keyword>
<dbReference type="InterPro" id="IPR050428">
    <property type="entry name" value="TCS_sensor_his_kinase"/>
</dbReference>
<name>A0ABV6UR96_9ACTN</name>
<feature type="compositionally biased region" description="Gly residues" evidence="6">
    <location>
        <begin position="719"/>
        <end position="735"/>
    </location>
</feature>
<feature type="compositionally biased region" description="Pro residues" evidence="6">
    <location>
        <begin position="31"/>
        <end position="47"/>
    </location>
</feature>
<keyword evidence="3" id="KW-0597">Phosphoprotein</keyword>
<evidence type="ECO:0000259" key="8">
    <source>
        <dbReference type="PROSITE" id="PS50906"/>
    </source>
</evidence>
<dbReference type="RefSeq" id="WP_051726132.1">
    <property type="nucleotide sequence ID" value="NZ_JBHEZZ010000012.1"/>
</dbReference>
<evidence type="ECO:0000256" key="6">
    <source>
        <dbReference type="SAM" id="MobiDB-lite"/>
    </source>
</evidence>
<evidence type="ECO:0000256" key="5">
    <source>
        <dbReference type="ARBA" id="ARBA00022777"/>
    </source>
</evidence>
<dbReference type="SUPFAM" id="SSF55874">
    <property type="entry name" value="ATPase domain of HSP90 chaperone/DNA topoisomerase II/histidine kinase"/>
    <property type="match status" value="1"/>
</dbReference>
<gene>
    <name evidence="9" type="ORF">ACEZDJ_21955</name>
</gene>
<comment type="caution">
    <text evidence="9">The sequence shown here is derived from an EMBL/GenBank/DDBJ whole genome shotgun (WGS) entry which is preliminary data.</text>
</comment>
<evidence type="ECO:0000256" key="4">
    <source>
        <dbReference type="ARBA" id="ARBA00022679"/>
    </source>
</evidence>
<proteinExistence type="predicted"/>
<dbReference type="PANTHER" id="PTHR45436">
    <property type="entry name" value="SENSOR HISTIDINE KINASE YKOH"/>
    <property type="match status" value="1"/>
</dbReference>
<evidence type="ECO:0000256" key="1">
    <source>
        <dbReference type="ARBA" id="ARBA00000085"/>
    </source>
</evidence>
<feature type="compositionally biased region" description="Pro residues" evidence="6">
    <location>
        <begin position="783"/>
        <end position="799"/>
    </location>
</feature>
<protein>
    <recommendedName>
        <fullName evidence="2">histidine kinase</fullName>
        <ecNumber evidence="2">2.7.13.3</ecNumber>
    </recommendedName>
</protein>
<dbReference type="Pfam" id="PF02518">
    <property type="entry name" value="HATPase_c"/>
    <property type="match status" value="1"/>
</dbReference>
<evidence type="ECO:0000313" key="10">
    <source>
        <dbReference type="Proteomes" id="UP001592528"/>
    </source>
</evidence>
<feature type="domain" description="NIT" evidence="8">
    <location>
        <begin position="104"/>
        <end position="362"/>
    </location>
</feature>
<evidence type="ECO:0000256" key="3">
    <source>
        <dbReference type="ARBA" id="ARBA00022553"/>
    </source>
</evidence>
<reference evidence="9 10" key="1">
    <citation type="submission" date="2024-09" db="EMBL/GenBank/DDBJ databases">
        <authorList>
            <person name="Lee S.D."/>
        </authorList>
    </citation>
    <scope>NUCLEOTIDE SEQUENCE [LARGE SCALE GENOMIC DNA]</scope>
    <source>
        <strain evidence="9 10">N1-5</strain>
    </source>
</reference>
<evidence type="ECO:0000256" key="7">
    <source>
        <dbReference type="SAM" id="Phobius"/>
    </source>
</evidence>
<evidence type="ECO:0000313" key="9">
    <source>
        <dbReference type="EMBL" id="MFC1403961.1"/>
    </source>
</evidence>